<keyword evidence="1" id="KW-0472">Membrane</keyword>
<accession>A0ABW0BEP5</accession>
<evidence type="ECO:0000313" key="2">
    <source>
        <dbReference type="EMBL" id="MFC5175493.1"/>
    </source>
</evidence>
<sequence length="71" mass="7525">MRTRDRKDAEIVTIATGLLLGLAVAVVGVVVLGVLRHTLGVGDDVIEPLFTGVLVTAMVVAADHVHRQRRG</sequence>
<feature type="transmembrane region" description="Helical" evidence="1">
    <location>
        <begin position="12"/>
        <end position="34"/>
    </location>
</feature>
<dbReference type="Proteomes" id="UP001596087">
    <property type="component" value="Unassembled WGS sequence"/>
</dbReference>
<evidence type="ECO:0000256" key="1">
    <source>
        <dbReference type="SAM" id="Phobius"/>
    </source>
</evidence>
<name>A0ABW0BEP5_9ACTN</name>
<dbReference type="EMBL" id="JBHSKD010000002">
    <property type="protein sequence ID" value="MFC5175493.1"/>
    <property type="molecule type" value="Genomic_DNA"/>
</dbReference>
<keyword evidence="1" id="KW-0812">Transmembrane</keyword>
<dbReference type="RefSeq" id="WP_378586330.1">
    <property type="nucleotide sequence ID" value="NZ_JBHSKD010000002.1"/>
</dbReference>
<keyword evidence="1" id="KW-1133">Transmembrane helix</keyword>
<organism evidence="2 3">
    <name type="scientific">Nocardioides taihuensis</name>
    <dbReference type="NCBI Taxonomy" id="1835606"/>
    <lineage>
        <taxon>Bacteria</taxon>
        <taxon>Bacillati</taxon>
        <taxon>Actinomycetota</taxon>
        <taxon>Actinomycetes</taxon>
        <taxon>Propionibacteriales</taxon>
        <taxon>Nocardioidaceae</taxon>
        <taxon>Nocardioides</taxon>
    </lineage>
</organism>
<reference evidence="3" key="1">
    <citation type="journal article" date="2019" name="Int. J. Syst. Evol. Microbiol.">
        <title>The Global Catalogue of Microorganisms (GCM) 10K type strain sequencing project: providing services to taxonomists for standard genome sequencing and annotation.</title>
        <authorList>
            <consortium name="The Broad Institute Genomics Platform"/>
            <consortium name="The Broad Institute Genome Sequencing Center for Infectious Disease"/>
            <person name="Wu L."/>
            <person name="Ma J."/>
        </authorList>
    </citation>
    <scope>NUCLEOTIDE SEQUENCE [LARGE SCALE GENOMIC DNA]</scope>
    <source>
        <strain evidence="3">DFY41</strain>
    </source>
</reference>
<comment type="caution">
    <text evidence="2">The sequence shown here is derived from an EMBL/GenBank/DDBJ whole genome shotgun (WGS) entry which is preliminary data.</text>
</comment>
<protein>
    <submittedName>
        <fullName evidence="2">Uncharacterized protein</fullName>
    </submittedName>
</protein>
<feature type="transmembrane region" description="Helical" evidence="1">
    <location>
        <begin position="46"/>
        <end position="65"/>
    </location>
</feature>
<keyword evidence="3" id="KW-1185">Reference proteome</keyword>
<gene>
    <name evidence="2" type="ORF">ACFPGP_02335</name>
</gene>
<proteinExistence type="predicted"/>
<evidence type="ECO:0000313" key="3">
    <source>
        <dbReference type="Proteomes" id="UP001596087"/>
    </source>
</evidence>